<reference evidence="12 13" key="1">
    <citation type="journal article" date="2007" name="Science">
        <title>Sea anemone genome reveals ancestral eumetazoan gene repertoire and genomic organization.</title>
        <authorList>
            <person name="Putnam N.H."/>
            <person name="Srivastava M."/>
            <person name="Hellsten U."/>
            <person name="Dirks B."/>
            <person name="Chapman J."/>
            <person name="Salamov A."/>
            <person name="Terry A."/>
            <person name="Shapiro H."/>
            <person name="Lindquist E."/>
            <person name="Kapitonov V.V."/>
            <person name="Jurka J."/>
            <person name="Genikhovich G."/>
            <person name="Grigoriev I.V."/>
            <person name="Lucas S.M."/>
            <person name="Steele R.E."/>
            <person name="Finnerty J.R."/>
            <person name="Technau U."/>
            <person name="Martindale M.Q."/>
            <person name="Rokhsar D.S."/>
        </authorList>
    </citation>
    <scope>NUCLEOTIDE SEQUENCE [LARGE SCALE GENOMIC DNA]</scope>
    <source>
        <strain evidence="13">CH2 X CH6</strain>
    </source>
</reference>
<dbReference type="Proteomes" id="UP000001593">
    <property type="component" value="Unassembled WGS sequence"/>
</dbReference>
<dbReference type="OMA" id="DHHTHRM"/>
<organism evidence="12 13">
    <name type="scientific">Nematostella vectensis</name>
    <name type="common">Starlet sea anemone</name>
    <dbReference type="NCBI Taxonomy" id="45351"/>
    <lineage>
        <taxon>Eukaryota</taxon>
        <taxon>Metazoa</taxon>
        <taxon>Cnidaria</taxon>
        <taxon>Anthozoa</taxon>
        <taxon>Hexacorallia</taxon>
        <taxon>Actiniaria</taxon>
        <taxon>Edwardsiidae</taxon>
        <taxon>Nematostella</taxon>
    </lineage>
</organism>
<comment type="cofactor">
    <cofactor evidence="10">
        <name>heme</name>
        <dbReference type="ChEBI" id="CHEBI:30413"/>
    </cofactor>
</comment>
<feature type="binding site" description="axial binding residue" evidence="10">
    <location>
        <position position="427"/>
    </location>
    <ligand>
        <name>heme</name>
        <dbReference type="ChEBI" id="CHEBI:30413"/>
    </ligand>
    <ligandPart>
        <name>Fe</name>
        <dbReference type="ChEBI" id="CHEBI:18248"/>
    </ligandPart>
</feature>
<dbReference type="PANTHER" id="PTHR24302:SF15">
    <property type="entry name" value="FATTY-ACID PEROXYGENASE"/>
    <property type="match status" value="1"/>
</dbReference>
<name>A7SXR0_NEMVE</name>
<dbReference type="PRINTS" id="PR00385">
    <property type="entry name" value="P450"/>
</dbReference>
<dbReference type="InterPro" id="IPR050705">
    <property type="entry name" value="Cytochrome_P450_3A"/>
</dbReference>
<dbReference type="HOGENOM" id="CLU_001570_5_2_1"/>
<dbReference type="EMBL" id="DS469894">
    <property type="protein sequence ID" value="EDO31508.1"/>
    <property type="molecule type" value="Genomic_DNA"/>
</dbReference>
<keyword evidence="13" id="KW-1185">Reference proteome</keyword>
<evidence type="ECO:0000256" key="4">
    <source>
        <dbReference type="ARBA" id="ARBA00022617"/>
    </source>
</evidence>
<evidence type="ECO:0000256" key="6">
    <source>
        <dbReference type="ARBA" id="ARBA00022848"/>
    </source>
</evidence>
<evidence type="ECO:0000256" key="5">
    <source>
        <dbReference type="ARBA" id="ARBA00022723"/>
    </source>
</evidence>
<evidence type="ECO:0000256" key="7">
    <source>
        <dbReference type="ARBA" id="ARBA00023002"/>
    </source>
</evidence>
<sequence length="481" mass="55357">MLWLVILLPVLAAVYWYGVSRYSILANEPSRGPNPWPYIGNLLDVNKHGGMHKMLMHYFKAYGRVHKMFIGRAPAIVVSDPEIVKQIVIKEFHKFPNRPLFIKPNPPMDSGMFLGQGALWKRIRTTLTPTFSTAKLKQIVPIIDSRKWPLSPQQVERSESTDCVNLFSLFALDVITISAFGVETDIQTDPDSSFYKLAKKAFRTPIWVRAFSMFPFSEYLSKYVHVLPNIDYFLKIALSMVEQRKKHGSQGRKKDLVTLMLEAREDTVDGVPRLNDQELAAQSLTFLLAGFETTTNTLANTAYLLARHPDVQDKLIQELDLAGSNRGNSPLYEYSQKIDYLDRVINESLRLYPPGYLIIRRYDEECTIQGVHFPRGVDVNIPVYILHRDPAVWERPDDFDPEHFSHEANEKRHPYSFIPFGMGPRQCIGMRFALMEIKIALVNILEKYKFCSSEETQDLLEHRAVILMAPRDPIKLKVARR</sequence>
<keyword evidence="6" id="KW-0256">Endoplasmic reticulum</keyword>
<keyword evidence="8 10" id="KW-0408">Iron</keyword>
<evidence type="ECO:0000256" key="9">
    <source>
        <dbReference type="ARBA" id="ARBA00043906"/>
    </source>
</evidence>
<comment type="function">
    <text evidence="9">Cytochromes P450 are a group of heme-thiolate monooxygenases. They oxidize a variety of structurally unrelated compounds, including steroids, fatty acids, and xenobiotics.</text>
</comment>
<dbReference type="Gene3D" id="1.10.630.10">
    <property type="entry name" value="Cytochrome P450"/>
    <property type="match status" value="1"/>
</dbReference>
<dbReference type="AlphaFoldDB" id="A7SXR0"/>
<evidence type="ECO:0000256" key="10">
    <source>
        <dbReference type="PIRSR" id="PIRSR602401-1"/>
    </source>
</evidence>
<evidence type="ECO:0000313" key="13">
    <source>
        <dbReference type="Proteomes" id="UP000001593"/>
    </source>
</evidence>
<keyword evidence="7 11" id="KW-0560">Oxidoreductase</keyword>
<dbReference type="Pfam" id="PF00067">
    <property type="entry name" value="p450"/>
    <property type="match status" value="1"/>
</dbReference>
<dbReference type="GO" id="GO:0016705">
    <property type="term" value="F:oxidoreductase activity, acting on paired donors, with incorporation or reduction of molecular oxygen"/>
    <property type="evidence" value="ECO:0007669"/>
    <property type="project" value="InterPro"/>
</dbReference>
<dbReference type="eggNOG" id="KOG0158">
    <property type="taxonomic scope" value="Eukaryota"/>
</dbReference>
<accession>A7SXR0</accession>
<dbReference type="PROSITE" id="PS00086">
    <property type="entry name" value="CYTOCHROME_P450"/>
    <property type="match status" value="1"/>
</dbReference>
<dbReference type="InterPro" id="IPR001128">
    <property type="entry name" value="Cyt_P450"/>
</dbReference>
<dbReference type="FunFam" id="1.10.630.10:FF:000042">
    <property type="entry name" value="Cytochrome P450"/>
    <property type="match status" value="1"/>
</dbReference>
<keyword evidence="11" id="KW-0503">Monooxygenase</keyword>
<dbReference type="GO" id="GO:0004497">
    <property type="term" value="F:monooxygenase activity"/>
    <property type="evidence" value="ECO:0007669"/>
    <property type="project" value="UniProtKB-KW"/>
</dbReference>
<dbReference type="PhylomeDB" id="A7SXR0"/>
<comment type="subcellular location">
    <subcellularLocation>
        <location evidence="2">Endoplasmic reticulum membrane</location>
        <topology evidence="2">Peripheral membrane protein</topology>
    </subcellularLocation>
    <subcellularLocation>
        <location evidence="1">Microsome membrane</location>
        <topology evidence="1">Peripheral membrane protein</topology>
    </subcellularLocation>
</comment>
<keyword evidence="4 10" id="KW-0349">Heme</keyword>
<dbReference type="STRING" id="45351.A7SXR0"/>
<dbReference type="GO" id="GO:0020037">
    <property type="term" value="F:heme binding"/>
    <property type="evidence" value="ECO:0007669"/>
    <property type="project" value="InterPro"/>
</dbReference>
<evidence type="ECO:0000256" key="8">
    <source>
        <dbReference type="ARBA" id="ARBA00023004"/>
    </source>
</evidence>
<evidence type="ECO:0000256" key="2">
    <source>
        <dbReference type="ARBA" id="ARBA00004406"/>
    </source>
</evidence>
<keyword evidence="6" id="KW-0492">Microsome</keyword>
<dbReference type="InParanoid" id="A7SXR0"/>
<dbReference type="CDD" id="cd11055">
    <property type="entry name" value="CYP3A-like"/>
    <property type="match status" value="1"/>
</dbReference>
<evidence type="ECO:0008006" key="14">
    <source>
        <dbReference type="Google" id="ProtNLM"/>
    </source>
</evidence>
<keyword evidence="5 10" id="KW-0479">Metal-binding</keyword>
<comment type="similarity">
    <text evidence="3 11">Belongs to the cytochrome P450 family.</text>
</comment>
<evidence type="ECO:0000256" key="11">
    <source>
        <dbReference type="RuleBase" id="RU000461"/>
    </source>
</evidence>
<proteinExistence type="inferred from homology"/>
<dbReference type="InterPro" id="IPR002401">
    <property type="entry name" value="Cyt_P450_E_grp-I"/>
</dbReference>
<protein>
    <recommendedName>
        <fullName evidence="14">Cytochrome P450</fullName>
    </recommendedName>
</protein>
<dbReference type="PRINTS" id="PR00463">
    <property type="entry name" value="EP450I"/>
</dbReference>
<evidence type="ECO:0000313" key="12">
    <source>
        <dbReference type="EMBL" id="EDO31508.1"/>
    </source>
</evidence>
<dbReference type="SUPFAM" id="SSF48264">
    <property type="entry name" value="Cytochrome P450"/>
    <property type="match status" value="1"/>
</dbReference>
<gene>
    <name evidence="12" type="ORF">NEMVEDRAFT_v1g219163</name>
</gene>
<dbReference type="GO" id="GO:0005506">
    <property type="term" value="F:iron ion binding"/>
    <property type="evidence" value="ECO:0007669"/>
    <property type="project" value="InterPro"/>
</dbReference>
<dbReference type="PANTHER" id="PTHR24302">
    <property type="entry name" value="CYTOCHROME P450 FAMILY 3"/>
    <property type="match status" value="1"/>
</dbReference>
<dbReference type="InterPro" id="IPR017972">
    <property type="entry name" value="Cyt_P450_CS"/>
</dbReference>
<evidence type="ECO:0000256" key="1">
    <source>
        <dbReference type="ARBA" id="ARBA00004174"/>
    </source>
</evidence>
<dbReference type="GO" id="GO:0005789">
    <property type="term" value="C:endoplasmic reticulum membrane"/>
    <property type="evidence" value="ECO:0007669"/>
    <property type="project" value="UniProtKB-SubCell"/>
</dbReference>
<evidence type="ECO:0000256" key="3">
    <source>
        <dbReference type="ARBA" id="ARBA00010617"/>
    </source>
</evidence>
<dbReference type="InterPro" id="IPR036396">
    <property type="entry name" value="Cyt_P450_sf"/>
</dbReference>